<keyword evidence="3" id="KW-1185">Reference proteome</keyword>
<dbReference type="RefSeq" id="WP_143131309.1">
    <property type="nucleotide sequence ID" value="NZ_FZOT01000010.1"/>
</dbReference>
<name>A0A239IW83_9BURK</name>
<feature type="chain" id="PRO_5012353722" evidence="1">
    <location>
        <begin position="21"/>
        <end position="134"/>
    </location>
</feature>
<dbReference type="Proteomes" id="UP000198284">
    <property type="component" value="Unassembled WGS sequence"/>
</dbReference>
<keyword evidence="1" id="KW-0732">Signal</keyword>
<accession>A0A239IW83</accession>
<feature type="signal peptide" evidence="1">
    <location>
        <begin position="1"/>
        <end position="20"/>
    </location>
</feature>
<dbReference type="EMBL" id="FZOT01000010">
    <property type="protein sequence ID" value="SNS96684.1"/>
    <property type="molecule type" value="Genomic_DNA"/>
</dbReference>
<reference evidence="2 3" key="1">
    <citation type="submission" date="2017-06" db="EMBL/GenBank/DDBJ databases">
        <authorList>
            <person name="Kim H.J."/>
            <person name="Triplett B.A."/>
        </authorList>
    </citation>
    <scope>NUCLEOTIDE SEQUENCE [LARGE SCALE GENOMIC DNA]</scope>
    <source>
        <strain evidence="2 3">U15</strain>
    </source>
</reference>
<evidence type="ECO:0000313" key="3">
    <source>
        <dbReference type="Proteomes" id="UP000198284"/>
    </source>
</evidence>
<sequence>MRYSAALICCLLLLASPANACLGLSLEDTIFFKTIPEPRPDADIIAKVSLFDADDGTAVARILQVLDTSDSRIHTGDKVDLKFRMTSCGPNLKPGEEGIIIAKARRDGDGRLVLHSYLRRYHDNRITPPSMAER</sequence>
<protein>
    <submittedName>
        <fullName evidence="2">Uncharacterized protein</fullName>
    </submittedName>
</protein>
<gene>
    <name evidence="2" type="ORF">SAMN06265795_110107</name>
</gene>
<evidence type="ECO:0000256" key="1">
    <source>
        <dbReference type="SAM" id="SignalP"/>
    </source>
</evidence>
<dbReference type="OrthoDB" id="9917933at2"/>
<organism evidence="2 3">
    <name type="scientific">Noviherbaspirillum humi</name>
    <dbReference type="NCBI Taxonomy" id="1688639"/>
    <lineage>
        <taxon>Bacteria</taxon>
        <taxon>Pseudomonadati</taxon>
        <taxon>Pseudomonadota</taxon>
        <taxon>Betaproteobacteria</taxon>
        <taxon>Burkholderiales</taxon>
        <taxon>Oxalobacteraceae</taxon>
        <taxon>Noviherbaspirillum</taxon>
    </lineage>
</organism>
<proteinExistence type="predicted"/>
<dbReference type="AlphaFoldDB" id="A0A239IW83"/>
<evidence type="ECO:0000313" key="2">
    <source>
        <dbReference type="EMBL" id="SNS96684.1"/>
    </source>
</evidence>